<protein>
    <submittedName>
        <fullName evidence="2">Uncharacterized protein</fullName>
    </submittedName>
</protein>
<evidence type="ECO:0000313" key="3">
    <source>
        <dbReference type="Proteomes" id="UP001316803"/>
    </source>
</evidence>
<evidence type="ECO:0000256" key="1">
    <source>
        <dbReference type="SAM" id="MobiDB-lite"/>
    </source>
</evidence>
<accession>A0AAN8EH93</accession>
<feature type="region of interest" description="Disordered" evidence="1">
    <location>
        <begin position="288"/>
        <end position="309"/>
    </location>
</feature>
<feature type="region of interest" description="Disordered" evidence="1">
    <location>
        <begin position="158"/>
        <end position="274"/>
    </location>
</feature>
<proteinExistence type="predicted"/>
<sequence length="406" mass="46279">MSKRKSIADTFREIGLERPRDQNTIKTQILDYLDQTCGSREQVVNLKLKGLSNLLDRFLDTGAGRYHFPRDRDNGQWIHYCSRDEVMNKLAEIVTKWLPGLKKKDKGVKPRSTKGLKQGSNVCKTSKHPRRMTIPELEANQGIELDCELRKEFPDLDEIFTEPPTPVSRDTREETVMPDPIVPDAEPQTQTAHGPASKSAILPSSHFRAVDSSSTNAMVPESSGTKRRYQETTIASQEHEDETEDETDEEDLKGPVHQVGLSNKKPRLDRPASCPRPMVNDGGEILVGRPATPPQLPSLASPRPAEETQQPNIVSYRIDIPADLFTRVNLQDRASFWPDLMTDMIRDRQQARTGLDAERNELHNEDVRGISAIDRVLQDLHDDFEAIRMIWSGRRRDFEDMVRRRE</sequence>
<dbReference type="AlphaFoldDB" id="A0AAN8EH93"/>
<evidence type="ECO:0000313" key="2">
    <source>
        <dbReference type="EMBL" id="KAK5950787.1"/>
    </source>
</evidence>
<dbReference type="Proteomes" id="UP001316803">
    <property type="component" value="Unassembled WGS sequence"/>
</dbReference>
<gene>
    <name evidence="2" type="ORF">OHC33_008170</name>
</gene>
<keyword evidence="3" id="KW-1185">Reference proteome</keyword>
<dbReference type="EMBL" id="JAKLMC020000024">
    <property type="protein sequence ID" value="KAK5950787.1"/>
    <property type="molecule type" value="Genomic_DNA"/>
</dbReference>
<feature type="compositionally biased region" description="Basic residues" evidence="1">
    <location>
        <begin position="104"/>
        <end position="114"/>
    </location>
</feature>
<name>A0AAN8EH93_9EURO</name>
<organism evidence="2 3">
    <name type="scientific">Knufia fluminis</name>
    <dbReference type="NCBI Taxonomy" id="191047"/>
    <lineage>
        <taxon>Eukaryota</taxon>
        <taxon>Fungi</taxon>
        <taxon>Dikarya</taxon>
        <taxon>Ascomycota</taxon>
        <taxon>Pezizomycotina</taxon>
        <taxon>Eurotiomycetes</taxon>
        <taxon>Chaetothyriomycetidae</taxon>
        <taxon>Chaetothyriales</taxon>
        <taxon>Trichomeriaceae</taxon>
        <taxon>Knufia</taxon>
    </lineage>
</organism>
<feature type="compositionally biased region" description="Acidic residues" evidence="1">
    <location>
        <begin position="239"/>
        <end position="251"/>
    </location>
</feature>
<comment type="caution">
    <text evidence="2">The sequence shown here is derived from an EMBL/GenBank/DDBJ whole genome shotgun (WGS) entry which is preliminary data.</text>
</comment>
<feature type="region of interest" description="Disordered" evidence="1">
    <location>
        <begin position="104"/>
        <end position="126"/>
    </location>
</feature>
<reference evidence="2 3" key="1">
    <citation type="submission" date="2022-12" db="EMBL/GenBank/DDBJ databases">
        <title>Genomic features and morphological characterization of a novel Knufia sp. strain isolated from spacecraft assembly facility.</title>
        <authorList>
            <person name="Teixeira M."/>
            <person name="Chander A.M."/>
            <person name="Stajich J.E."/>
            <person name="Venkateswaran K."/>
        </authorList>
    </citation>
    <scope>NUCLEOTIDE SEQUENCE [LARGE SCALE GENOMIC DNA]</scope>
    <source>
        <strain evidence="2 3">FJI-L2-BK-P2</strain>
    </source>
</reference>